<dbReference type="AlphaFoldDB" id="A0A9D4U0Q3"/>
<comment type="caution">
    <text evidence="1">The sequence shown here is derived from an EMBL/GenBank/DDBJ whole genome shotgun (WGS) entry which is preliminary data.</text>
</comment>
<keyword evidence="2" id="KW-1185">Reference proteome</keyword>
<evidence type="ECO:0000313" key="1">
    <source>
        <dbReference type="EMBL" id="KAI5059188.1"/>
    </source>
</evidence>
<gene>
    <name evidence="1" type="ORF">GOP47_0025507</name>
</gene>
<dbReference type="Proteomes" id="UP000886520">
    <property type="component" value="Chromosome 25"/>
</dbReference>
<proteinExistence type="predicted"/>
<protein>
    <submittedName>
        <fullName evidence="1">Uncharacterized protein</fullName>
    </submittedName>
</protein>
<evidence type="ECO:0000313" key="2">
    <source>
        <dbReference type="Proteomes" id="UP000886520"/>
    </source>
</evidence>
<dbReference type="EMBL" id="JABFUD020000025">
    <property type="protein sequence ID" value="KAI5059188.1"/>
    <property type="molecule type" value="Genomic_DNA"/>
</dbReference>
<feature type="non-terminal residue" evidence="1">
    <location>
        <position position="1"/>
    </location>
</feature>
<reference evidence="1" key="1">
    <citation type="submission" date="2021-01" db="EMBL/GenBank/DDBJ databases">
        <title>Adiantum capillus-veneris genome.</title>
        <authorList>
            <person name="Fang Y."/>
            <person name="Liao Q."/>
        </authorList>
    </citation>
    <scope>NUCLEOTIDE SEQUENCE</scope>
    <source>
        <strain evidence="1">H3</strain>
        <tissue evidence="1">Leaf</tissue>
    </source>
</reference>
<sequence length="540" mass="58498">CEKHAPMGMGSTVSAEARHDVSVCGEVSSTFSLPHGLPLESMFKRDRSLDAKHGSDLVGDVLSSTSSGFSYLTSCMPESQQTDQPHATFDPAYHSEVTIPTCGSSSQLLSWNAAGKADGHINIQGGDNIECIDKSCNSSSSETENEYVKQEQGNHNDAIPTLKSRCSKELAAEPAQPTVTVPAIYPHPFTMMPYSYPYGVPLPWGFSLPWYNIQSSSQKTFSMPLSSPLVEQSKEASTNPFGGYVNPYRLPSPWLPVAPPGVGTCTQTSTPVLSTVELSKALHPGHKGQRFPDFGQDLQGEDDSVLEVQPQSFAGKDGEDNVAAKVQGESVQALQDMLPTDEPLKECSFLIGDGKSSANTQIGKQPVRGHTNFEKHLVVGRQQSVPLANERVSKKKKKVVRFNSIDGAGVRVCKEAFCSDGDGNERISSQQFVSALDRSTQTSSVPSTNTDLSSNELNMIQCTPTTTKTLAWIVKTMSPKDSSARSKSVESFWRVTTHGSGPHGKTIHGVLYMTEEKLARLICVCHELTDLFMGCVLAWQ</sequence>
<accession>A0A9D4U0Q3</accession>
<name>A0A9D4U0Q3_ADICA</name>
<dbReference type="OrthoDB" id="10591775at2759"/>
<organism evidence="1 2">
    <name type="scientific">Adiantum capillus-veneris</name>
    <name type="common">Maidenhair fern</name>
    <dbReference type="NCBI Taxonomy" id="13818"/>
    <lineage>
        <taxon>Eukaryota</taxon>
        <taxon>Viridiplantae</taxon>
        <taxon>Streptophyta</taxon>
        <taxon>Embryophyta</taxon>
        <taxon>Tracheophyta</taxon>
        <taxon>Polypodiopsida</taxon>
        <taxon>Polypodiidae</taxon>
        <taxon>Polypodiales</taxon>
        <taxon>Pteridineae</taxon>
        <taxon>Pteridaceae</taxon>
        <taxon>Vittarioideae</taxon>
        <taxon>Adiantum</taxon>
    </lineage>
</organism>